<evidence type="ECO:0000256" key="1">
    <source>
        <dbReference type="SAM" id="MobiDB-lite"/>
    </source>
</evidence>
<reference evidence="2" key="1">
    <citation type="submission" date="2021-02" db="EMBL/GenBank/DDBJ databases">
        <authorList>
            <person name="Dougan E. K."/>
            <person name="Rhodes N."/>
            <person name="Thang M."/>
            <person name="Chan C."/>
        </authorList>
    </citation>
    <scope>NUCLEOTIDE SEQUENCE</scope>
</reference>
<feature type="compositionally biased region" description="Low complexity" evidence="1">
    <location>
        <begin position="428"/>
        <end position="441"/>
    </location>
</feature>
<proteinExistence type="predicted"/>
<dbReference type="EMBL" id="CAJNNV010003255">
    <property type="protein sequence ID" value="CAE8588674.1"/>
    <property type="molecule type" value="Genomic_DNA"/>
</dbReference>
<organism evidence="2 3">
    <name type="scientific">Polarella glacialis</name>
    <name type="common">Dinoflagellate</name>
    <dbReference type="NCBI Taxonomy" id="89957"/>
    <lineage>
        <taxon>Eukaryota</taxon>
        <taxon>Sar</taxon>
        <taxon>Alveolata</taxon>
        <taxon>Dinophyceae</taxon>
        <taxon>Suessiales</taxon>
        <taxon>Suessiaceae</taxon>
        <taxon>Polarella</taxon>
    </lineage>
</organism>
<dbReference type="AlphaFoldDB" id="A0A813DNR1"/>
<protein>
    <submittedName>
        <fullName evidence="2">Uncharacterized protein</fullName>
    </submittedName>
</protein>
<evidence type="ECO:0000313" key="2">
    <source>
        <dbReference type="EMBL" id="CAE8588674.1"/>
    </source>
</evidence>
<feature type="region of interest" description="Disordered" evidence="1">
    <location>
        <begin position="460"/>
        <end position="479"/>
    </location>
</feature>
<keyword evidence="3" id="KW-1185">Reference proteome</keyword>
<feature type="region of interest" description="Disordered" evidence="1">
    <location>
        <begin position="1"/>
        <end position="46"/>
    </location>
</feature>
<feature type="compositionally biased region" description="Polar residues" evidence="1">
    <location>
        <begin position="465"/>
        <end position="479"/>
    </location>
</feature>
<accession>A0A813DNR1</accession>
<evidence type="ECO:0000313" key="3">
    <source>
        <dbReference type="Proteomes" id="UP000654075"/>
    </source>
</evidence>
<dbReference type="Proteomes" id="UP000654075">
    <property type="component" value="Unassembled WGS sequence"/>
</dbReference>
<gene>
    <name evidence="2" type="ORF">PGLA1383_LOCUS7464</name>
</gene>
<comment type="caution">
    <text evidence="2">The sequence shown here is derived from an EMBL/GenBank/DDBJ whole genome shotgun (WGS) entry which is preliminary data.</text>
</comment>
<sequence>MRLTAEALPGDPVCPPSATTPRHNVPAKSPRHGSLTPRRQRTRAKRKEVWCPLRAPSFGTEQQCYTWGAAVKRNSLLPPGCQLPLGDNSGVRAESVLGGPAWAGSPDPGRPSGAQLLAGDACSSRAALASAAQQLRAGGRGTGTMTATEFEYFCVRQLGLDLAAAREVFDSCQVRRNLASPQDGALGGTVPAALLAEALEDIAGGATGQDGSPEPNHLLEARLELEWRATVGLGAGAAAGELRLFAAELRQRPLPAENRLLGHLNGDSDARLSVGPGVSMARVGPPGRPKSANRSPRHATPEAPFRKGTLFPKGPSESSMLGKGEKEGGSALILRFSLSSSRDVYPDYSEVTPRGMLVTPRLKAPEASWIVPHVVFVSTALVHGTVPATGERYALVPQHSVEGESVPVCTCARLCDAQRAALHLGPQSSALQGSAASGRAAVRPRPPQAGEAYAAQVPRLPLSVAQPTRTGSDTQLRLE</sequence>
<name>A0A813DNR1_POLGL</name>
<feature type="region of interest" description="Disordered" evidence="1">
    <location>
        <begin position="271"/>
        <end position="324"/>
    </location>
</feature>
<feature type="region of interest" description="Disordered" evidence="1">
    <location>
        <begin position="428"/>
        <end position="451"/>
    </location>
</feature>